<dbReference type="Proteomes" id="UP000248021">
    <property type="component" value="Unassembled WGS sequence"/>
</dbReference>
<feature type="signal peptide" evidence="7">
    <location>
        <begin position="1"/>
        <end position="22"/>
    </location>
</feature>
<gene>
    <name evidence="9" type="ORF">C7450_107366</name>
</gene>
<feature type="domain" description="Beta-lactamase-related" evidence="8">
    <location>
        <begin position="35"/>
        <end position="381"/>
    </location>
</feature>
<organism evidence="9 10">
    <name type="scientific">Chelatococcus asaccharovorans</name>
    <dbReference type="NCBI Taxonomy" id="28210"/>
    <lineage>
        <taxon>Bacteria</taxon>
        <taxon>Pseudomonadati</taxon>
        <taxon>Pseudomonadota</taxon>
        <taxon>Alphaproteobacteria</taxon>
        <taxon>Hyphomicrobiales</taxon>
        <taxon>Chelatococcaceae</taxon>
        <taxon>Chelatococcus</taxon>
    </lineage>
</organism>
<evidence type="ECO:0000313" key="9">
    <source>
        <dbReference type="EMBL" id="PXW57325.1"/>
    </source>
</evidence>
<dbReference type="GO" id="GO:0030288">
    <property type="term" value="C:outer membrane-bounded periplasmic space"/>
    <property type="evidence" value="ECO:0007669"/>
    <property type="project" value="InterPro"/>
</dbReference>
<dbReference type="AlphaFoldDB" id="A0A2V3U3M0"/>
<dbReference type="EMBL" id="QJJK01000007">
    <property type="protein sequence ID" value="PXW57325.1"/>
    <property type="molecule type" value="Genomic_DNA"/>
</dbReference>
<dbReference type="EC" id="3.5.2.6" evidence="3 6"/>
<evidence type="ECO:0000313" key="10">
    <source>
        <dbReference type="Proteomes" id="UP000248021"/>
    </source>
</evidence>
<evidence type="ECO:0000259" key="8">
    <source>
        <dbReference type="Pfam" id="PF00144"/>
    </source>
</evidence>
<dbReference type="SUPFAM" id="SSF56601">
    <property type="entry name" value="beta-lactamase/transpeptidase-like"/>
    <property type="match status" value="1"/>
</dbReference>
<keyword evidence="10" id="KW-1185">Reference proteome</keyword>
<dbReference type="InterPro" id="IPR050491">
    <property type="entry name" value="AmpC-like"/>
</dbReference>
<dbReference type="PANTHER" id="PTHR46825:SF8">
    <property type="entry name" value="BETA-LACTAMASE-RELATED"/>
    <property type="match status" value="1"/>
</dbReference>
<dbReference type="Pfam" id="PF00144">
    <property type="entry name" value="Beta-lactamase"/>
    <property type="match status" value="1"/>
</dbReference>
<dbReference type="NCBIfam" id="NF033085">
    <property type="entry name" value="bla_class_C"/>
    <property type="match status" value="1"/>
</dbReference>
<keyword evidence="4 6" id="KW-0378">Hydrolase</keyword>
<evidence type="ECO:0000256" key="6">
    <source>
        <dbReference type="RuleBase" id="RU361140"/>
    </source>
</evidence>
<evidence type="ECO:0000256" key="2">
    <source>
        <dbReference type="ARBA" id="ARBA00007840"/>
    </source>
</evidence>
<keyword evidence="5 6" id="KW-0046">Antibiotic resistance</keyword>
<reference evidence="9 10" key="1">
    <citation type="submission" date="2018-05" db="EMBL/GenBank/DDBJ databases">
        <title>Genomic Encyclopedia of Type Strains, Phase IV (KMG-IV): sequencing the most valuable type-strain genomes for metagenomic binning, comparative biology and taxonomic classification.</title>
        <authorList>
            <person name="Goeker M."/>
        </authorList>
    </citation>
    <scope>NUCLEOTIDE SEQUENCE [LARGE SCALE GENOMIC DNA]</scope>
    <source>
        <strain evidence="9 10">DSM 6462</strain>
    </source>
</reference>
<evidence type="ECO:0000256" key="3">
    <source>
        <dbReference type="ARBA" id="ARBA00012865"/>
    </source>
</evidence>
<dbReference type="GO" id="GO:0008800">
    <property type="term" value="F:beta-lactamase activity"/>
    <property type="evidence" value="ECO:0007669"/>
    <property type="project" value="UniProtKB-UniRule"/>
</dbReference>
<protein>
    <recommendedName>
        <fullName evidence="3 6">Beta-lactamase</fullName>
        <ecNumber evidence="3 6">3.5.2.6</ecNumber>
    </recommendedName>
</protein>
<evidence type="ECO:0000256" key="4">
    <source>
        <dbReference type="ARBA" id="ARBA00022801"/>
    </source>
</evidence>
<evidence type="ECO:0000256" key="1">
    <source>
        <dbReference type="ARBA" id="ARBA00001526"/>
    </source>
</evidence>
<evidence type="ECO:0000256" key="5">
    <source>
        <dbReference type="ARBA" id="ARBA00023251"/>
    </source>
</evidence>
<feature type="chain" id="PRO_5015961122" description="Beta-lactamase" evidence="7">
    <location>
        <begin position="23"/>
        <end position="395"/>
    </location>
</feature>
<dbReference type="InterPro" id="IPR001586">
    <property type="entry name" value="Beta-lactam_class-C_AS"/>
</dbReference>
<accession>A0A2V3U3M0</accession>
<name>A0A2V3U3M0_9HYPH</name>
<dbReference type="GO" id="GO:0046677">
    <property type="term" value="P:response to antibiotic"/>
    <property type="evidence" value="ECO:0007669"/>
    <property type="project" value="UniProtKB-UniRule"/>
</dbReference>
<dbReference type="InterPro" id="IPR001466">
    <property type="entry name" value="Beta-lactam-related"/>
</dbReference>
<dbReference type="Gene3D" id="3.40.710.10">
    <property type="entry name" value="DD-peptidase/beta-lactamase superfamily"/>
    <property type="match status" value="1"/>
</dbReference>
<comment type="catalytic activity">
    <reaction evidence="1 6">
        <text>a beta-lactam + H2O = a substituted beta-amino acid</text>
        <dbReference type="Rhea" id="RHEA:20401"/>
        <dbReference type="ChEBI" id="CHEBI:15377"/>
        <dbReference type="ChEBI" id="CHEBI:35627"/>
        <dbReference type="ChEBI" id="CHEBI:140347"/>
        <dbReference type="EC" id="3.5.2.6"/>
    </reaction>
</comment>
<evidence type="ECO:0000256" key="7">
    <source>
        <dbReference type="SAM" id="SignalP"/>
    </source>
</evidence>
<dbReference type="OrthoDB" id="5377431at2"/>
<dbReference type="InterPro" id="IPR058136">
    <property type="entry name" value="AmpC"/>
</dbReference>
<dbReference type="PANTHER" id="PTHR46825">
    <property type="entry name" value="D-ALANYL-D-ALANINE-CARBOXYPEPTIDASE/ENDOPEPTIDASE AMPH"/>
    <property type="match status" value="1"/>
</dbReference>
<proteinExistence type="inferred from homology"/>
<comment type="caution">
    <text evidence="9">The sequence shown here is derived from an EMBL/GenBank/DDBJ whole genome shotgun (WGS) entry which is preliminary data.</text>
</comment>
<dbReference type="RefSeq" id="WP_110375912.1">
    <property type="nucleotide sequence ID" value="NZ_JAHBRY010000001.1"/>
</dbReference>
<comment type="similarity">
    <text evidence="2 6">Belongs to the class-C beta-lactamase family.</text>
</comment>
<sequence>MNRRNFALFAAVCLSFSGRAQATETDDRTRVGNIVDAAVRPMMVEGDIPGAAVGVTVGGKEYVFCYGVADKKSGRKVTSDTIFEIGSVSKTFTATLGAYAQVQGVLSPSDPASKYLPALSGTEFDRVRVLDLATFTAGGLPLQFPDEVTTHDQMIAFYRAWKPDQRPGTSRRYSNPSIGLYGHLAAKSMAMPFDELMQKHLLSALGLKHSFITVPNSQIENYAFGYTKENKRIRVAPGLFDAEAYGVKSTAADVLRFVKANIDAGDGESALHRAILQTHIGRFQIGPMAQGLGWEIVRYPTSLDTLLAANSSEMAFTPQKAIPIAPTARPLDDILINKTGSTNGFAAYAAFVPKEKVGVVILANKNFPIPARVNAAYAILRAIGAATSPTKGQRR</sequence>
<dbReference type="PROSITE" id="PS00336">
    <property type="entry name" value="BETA_LACTAMASE_C"/>
    <property type="match status" value="1"/>
</dbReference>
<keyword evidence="7" id="KW-0732">Signal</keyword>
<dbReference type="InterPro" id="IPR012338">
    <property type="entry name" value="Beta-lactam/transpept-like"/>
</dbReference>
<dbReference type="GO" id="GO:0017001">
    <property type="term" value="P:antibiotic catabolic process"/>
    <property type="evidence" value="ECO:0007669"/>
    <property type="project" value="InterPro"/>
</dbReference>